<gene>
    <name evidence="2" type="ORF">WKW82_29155</name>
</gene>
<comment type="caution">
    <text evidence="2">The sequence shown here is derived from an EMBL/GenBank/DDBJ whole genome shotgun (WGS) entry which is preliminary data.</text>
</comment>
<evidence type="ECO:0000313" key="3">
    <source>
        <dbReference type="Proteomes" id="UP001385892"/>
    </source>
</evidence>
<feature type="region of interest" description="Disordered" evidence="1">
    <location>
        <begin position="317"/>
        <end position="345"/>
    </location>
</feature>
<reference evidence="2 3" key="1">
    <citation type="submission" date="2024-03" db="EMBL/GenBank/DDBJ databases">
        <title>Novel species of the genus Variovorax.</title>
        <authorList>
            <person name="Liu Q."/>
            <person name="Xin Y.-H."/>
        </authorList>
    </citation>
    <scope>NUCLEOTIDE SEQUENCE [LARGE SCALE GENOMIC DNA]</scope>
    <source>
        <strain evidence="2 3">KACC 18900</strain>
    </source>
</reference>
<protein>
    <submittedName>
        <fullName evidence="2">Uncharacterized protein</fullName>
    </submittedName>
</protein>
<evidence type="ECO:0000256" key="1">
    <source>
        <dbReference type="SAM" id="MobiDB-lite"/>
    </source>
</evidence>
<feature type="compositionally biased region" description="Low complexity" evidence="1">
    <location>
        <begin position="324"/>
        <end position="336"/>
    </location>
</feature>
<sequence>MQLIAVGRYKQCADLAMAVAENKACEDRERFEALNALVELDDYRIDELIEALASSQAGWGRRIVRWVAQNFYPNNVTEDQLVRLLTAAPSAAVRDDFFPSGMAAMIERVSVNRDRLERLLPGLLALTHSLVVVDKELDSLNDQKGRLQASYILRGLSVRLLQEGSRAPELIEAAVLGYRAAEYSSLDNERKHKLGELIDQLPADERRAVFYADFVCVARLEPRRSTQALFGRLISRGPLRYSIEKDGAWLLRDLADVTMDQARRSLLLRMTTYLMRRDVPAEIDLARVAVNDSPALLSELDELVNPSVPTREILEAREQERKSASGLSATSSSKPATGLNGLPSGRSLQNDLRWLWRPVASDAPSGICQQSSASGRAATKTYAGTVNSLSGLLADR</sequence>
<name>A0ABU8WT75_9BURK</name>
<dbReference type="RefSeq" id="WP_340346177.1">
    <property type="nucleotide sequence ID" value="NZ_JBBKZT010000017.1"/>
</dbReference>
<dbReference type="EMBL" id="JBBKZT010000017">
    <property type="protein sequence ID" value="MEJ8850740.1"/>
    <property type="molecule type" value="Genomic_DNA"/>
</dbReference>
<dbReference type="Proteomes" id="UP001385892">
    <property type="component" value="Unassembled WGS sequence"/>
</dbReference>
<organism evidence="2 3">
    <name type="scientific">Variovorax rhizosphaerae</name>
    <dbReference type="NCBI Taxonomy" id="1836200"/>
    <lineage>
        <taxon>Bacteria</taxon>
        <taxon>Pseudomonadati</taxon>
        <taxon>Pseudomonadota</taxon>
        <taxon>Betaproteobacteria</taxon>
        <taxon>Burkholderiales</taxon>
        <taxon>Comamonadaceae</taxon>
        <taxon>Variovorax</taxon>
    </lineage>
</organism>
<evidence type="ECO:0000313" key="2">
    <source>
        <dbReference type="EMBL" id="MEJ8850740.1"/>
    </source>
</evidence>
<accession>A0ABU8WT75</accession>
<proteinExistence type="predicted"/>
<keyword evidence="3" id="KW-1185">Reference proteome</keyword>